<gene>
    <name evidence="2" type="ORF">RPR59_05780</name>
</gene>
<organism evidence="2 3">
    <name type="scientific">Stakelama saccharophila</name>
    <dbReference type="NCBI Taxonomy" id="3075605"/>
    <lineage>
        <taxon>Bacteria</taxon>
        <taxon>Pseudomonadati</taxon>
        <taxon>Pseudomonadota</taxon>
        <taxon>Alphaproteobacteria</taxon>
        <taxon>Sphingomonadales</taxon>
        <taxon>Sphingomonadaceae</taxon>
        <taxon>Stakelama</taxon>
    </lineage>
</organism>
<dbReference type="InterPro" id="IPR028087">
    <property type="entry name" value="Tad_N"/>
</dbReference>
<sequence>MTPPATLRRDRRGTTAILVAGAMPMILGAAALAIDLGSARLDSRKLQGMADAAALAATADPANARPVARQIVAKTDWAQAVTVRTVRGSYSRSVDLAPAERFQPSASGDAVRVSLSSRSPTFFARIFGADSIPIARTATATRTKMASFSIGSRLLALDGGLLNAYLGALTGSDISLSVMDYEALAGADIDLLSYVDALHSSVDAQALTFDQVLDSDIDVAQAIRVLASTTPDAGARSAMLRLAAGTSAGTIRLADLIDLGPLGGQDGGGTGLVKVNAMQLATALLQLSSGERQVALDVGAGIPGLAETRVMLGIGERPDSAPWIAVTDNGEPVIRTAQARIYLETKIADVALPGLSSLVAVDLPVFVELASGEARLNAITCGDGGRGVTLDGRPGLGKAAIARIDEQRFDDFTTPVPLHEARLVHALVVDVDGRAVVDLGADERWQQVRFSADDIDEGAVRTISSGHAVGGLTTSLASNLDVTVRALFLRLPAGPVAGAIGSRLDLLAPALDGVLNLATGAVGVRYGQADLRVTGMRCGEPELVG</sequence>
<dbReference type="Pfam" id="PF13400">
    <property type="entry name" value="Tad"/>
    <property type="match status" value="1"/>
</dbReference>
<reference evidence="2 3" key="1">
    <citation type="submission" date="2023-09" db="EMBL/GenBank/DDBJ databases">
        <authorList>
            <person name="Rey-Velasco X."/>
        </authorList>
    </citation>
    <scope>NUCLEOTIDE SEQUENCE [LARGE SCALE GENOMIC DNA]</scope>
    <source>
        <strain evidence="2 3">W311</strain>
    </source>
</reference>
<feature type="domain" description="Putative Flp pilus-assembly TadG-like N-terminal" evidence="1">
    <location>
        <begin position="13"/>
        <end position="58"/>
    </location>
</feature>
<evidence type="ECO:0000313" key="3">
    <source>
        <dbReference type="Proteomes" id="UP001302249"/>
    </source>
</evidence>
<dbReference type="Proteomes" id="UP001302249">
    <property type="component" value="Chromosome"/>
</dbReference>
<name>A0ABZ0BBF3_9SPHN</name>
<evidence type="ECO:0000259" key="1">
    <source>
        <dbReference type="Pfam" id="PF13400"/>
    </source>
</evidence>
<accession>A0ABZ0BBF3</accession>
<keyword evidence="3" id="KW-1185">Reference proteome</keyword>
<dbReference type="EMBL" id="CP135076">
    <property type="protein sequence ID" value="WNO54756.1"/>
    <property type="molecule type" value="Genomic_DNA"/>
</dbReference>
<evidence type="ECO:0000313" key="2">
    <source>
        <dbReference type="EMBL" id="WNO54756.1"/>
    </source>
</evidence>
<dbReference type="RefSeq" id="WP_313917603.1">
    <property type="nucleotide sequence ID" value="NZ_CP135076.1"/>
</dbReference>
<protein>
    <submittedName>
        <fullName evidence="2">Pilus assembly protein TadG-related protein</fullName>
    </submittedName>
</protein>
<proteinExistence type="predicted"/>